<reference evidence="1 2" key="1">
    <citation type="submission" date="2016-01" db="EMBL/GenBank/DDBJ databases">
        <authorList>
            <person name="Manzoor S."/>
        </authorList>
    </citation>
    <scope>NUCLEOTIDE SEQUENCE [LARGE SCALE GENOMIC DNA]</scope>
    <source>
        <strain evidence="1">Methanoculleus sp MAB1</strain>
    </source>
</reference>
<dbReference type="Proteomes" id="UP000069850">
    <property type="component" value="Chromosome 1"/>
</dbReference>
<dbReference type="GO" id="GO:0003899">
    <property type="term" value="F:DNA-directed RNA polymerase activity"/>
    <property type="evidence" value="ECO:0007669"/>
    <property type="project" value="InterPro"/>
</dbReference>
<organism evidence="1 2">
    <name type="scientific">Methanoculleus bourgensis</name>
    <dbReference type="NCBI Taxonomy" id="83986"/>
    <lineage>
        <taxon>Archaea</taxon>
        <taxon>Methanobacteriati</taxon>
        <taxon>Methanobacteriota</taxon>
        <taxon>Stenosarchaea group</taxon>
        <taxon>Methanomicrobia</taxon>
        <taxon>Methanomicrobiales</taxon>
        <taxon>Methanomicrobiaceae</taxon>
        <taxon>Methanoculleus</taxon>
    </lineage>
</organism>
<dbReference type="InterPro" id="IPR002755">
    <property type="entry name" value="DNA_primase_S"/>
</dbReference>
<evidence type="ECO:0000313" key="1">
    <source>
        <dbReference type="EMBL" id="CVK33100.1"/>
    </source>
</evidence>
<dbReference type="Pfam" id="PF01896">
    <property type="entry name" value="DNA_primase_S"/>
    <property type="match status" value="1"/>
</dbReference>
<dbReference type="RefSeq" id="WP_337589733.1">
    <property type="nucleotide sequence ID" value="NZ_LT158599.1"/>
</dbReference>
<name>A0A0X3BMI0_9EURY</name>
<accession>A0A0X3BMI0</accession>
<dbReference type="Gene3D" id="3.90.920.10">
    <property type="entry name" value="DNA primase, PRIM domain"/>
    <property type="match status" value="1"/>
</dbReference>
<dbReference type="KEGG" id="mema:MMAB1_1887"/>
<dbReference type="SUPFAM" id="SSF56747">
    <property type="entry name" value="Prim-pol domain"/>
    <property type="match status" value="1"/>
</dbReference>
<protein>
    <submittedName>
        <fullName evidence="1">Uncharacterized protein</fullName>
    </submittedName>
</protein>
<dbReference type="AlphaFoldDB" id="A0A0X3BMI0"/>
<evidence type="ECO:0000313" key="2">
    <source>
        <dbReference type="Proteomes" id="UP000069850"/>
    </source>
</evidence>
<dbReference type="GO" id="GO:0006269">
    <property type="term" value="P:DNA replication, synthesis of primer"/>
    <property type="evidence" value="ECO:0007669"/>
    <property type="project" value="InterPro"/>
</dbReference>
<gene>
    <name evidence="1" type="ORF">MMAB1_1887</name>
</gene>
<proteinExistence type="predicted"/>
<sequence length="71" mass="7667">MASPGFEERVRDAGARADEPVTTDIKRLIRAPGSLHGGSGMRVVPLDIRTSPISTRSLTRWSSVSGRCGWT</sequence>
<dbReference type="EMBL" id="LT158599">
    <property type="protein sequence ID" value="CVK33100.1"/>
    <property type="molecule type" value="Genomic_DNA"/>
</dbReference>
<dbReference type="GeneID" id="88882424"/>